<comment type="caution">
    <text evidence="3">The sequence shown here is derived from an EMBL/GenBank/DDBJ whole genome shotgun (WGS) entry which is preliminary data.</text>
</comment>
<dbReference type="Pfam" id="PF25156">
    <property type="entry name" value="PNGase_A_C"/>
    <property type="match status" value="1"/>
</dbReference>
<gene>
    <name evidence="3" type="ORF">BD626DRAFT_498952</name>
</gene>
<protein>
    <submittedName>
        <fullName evidence="3">Peptide N-acetyl-beta-D-glucosaminyl asparaginase amidase A-domain-containing protein</fullName>
    </submittedName>
</protein>
<dbReference type="PANTHER" id="PTHR31104">
    <property type="entry name" value="PEPTIDE-N4-(N-ACETYL-BETA-GLUCOSAMINYL)ASPARAGINE AMIDASE A PROTEIN"/>
    <property type="match status" value="1"/>
</dbReference>
<evidence type="ECO:0000313" key="3">
    <source>
        <dbReference type="EMBL" id="TRM62356.1"/>
    </source>
</evidence>
<name>A0A550CCD9_9AGAR</name>
<dbReference type="InterPro" id="IPR021102">
    <property type="entry name" value="PNGase_A"/>
</dbReference>
<reference evidence="3 4" key="1">
    <citation type="journal article" date="2019" name="New Phytol.">
        <title>Comparative genomics reveals unique wood-decay strategies and fruiting body development in the Schizophyllaceae.</title>
        <authorList>
            <person name="Almasi E."/>
            <person name="Sahu N."/>
            <person name="Krizsan K."/>
            <person name="Balint B."/>
            <person name="Kovacs G.M."/>
            <person name="Kiss B."/>
            <person name="Cseklye J."/>
            <person name="Drula E."/>
            <person name="Henrissat B."/>
            <person name="Nagy I."/>
            <person name="Chovatia M."/>
            <person name="Adam C."/>
            <person name="LaButti K."/>
            <person name="Lipzen A."/>
            <person name="Riley R."/>
            <person name="Grigoriev I.V."/>
            <person name="Nagy L.G."/>
        </authorList>
    </citation>
    <scope>NUCLEOTIDE SEQUENCE [LARGE SCALE GENOMIC DNA]</scope>
    <source>
        <strain evidence="3 4">NL-1724</strain>
    </source>
</reference>
<feature type="signal peptide" evidence="1">
    <location>
        <begin position="1"/>
        <end position="20"/>
    </location>
</feature>
<dbReference type="STRING" id="97359.A0A550CCD9"/>
<dbReference type="Proteomes" id="UP000320762">
    <property type="component" value="Unassembled WGS sequence"/>
</dbReference>
<dbReference type="EMBL" id="VDMD01000013">
    <property type="protein sequence ID" value="TRM62356.1"/>
    <property type="molecule type" value="Genomic_DNA"/>
</dbReference>
<dbReference type="InterPro" id="IPR056948">
    <property type="entry name" value="PNGaseA_N"/>
</dbReference>
<feature type="domain" description="Peptide N-acetyl-beta-D-glucosaminyl asparaginase amidase A N-terminal" evidence="2">
    <location>
        <begin position="75"/>
        <end position="393"/>
    </location>
</feature>
<sequence>MRTMARTLAIAALAALPVYAQLTADELQPLLNGLARGPAATAIEKRVPLMTDDPTVVPLVDLQLFAPPVVPLDGTSCVMELLQHSFGDGSYGAPTVVAYAPPADAGCGEVGEWATISLNLTVYSIGTQYDRLGSIYLSHAEIWRTSSAEPTKTGTVWTTIKDVTHYTALFAQDGELMMDFGNIVDDSLLLDGAFDVTLTATFYAATESFPNPETANTIIPLSSGASDLANYFTLDSDAGGSTAVSIPDNTLEAFAEIYCSGNSAEEFWYTNTPDEYADYFPESTGLIAKGPFREVQVLVDGTLAAVVWPYPVIYTGGVTPSLWRPLTSYGAYDAPTYWVDLTPVLPLLLDSSTAAANGTHNITLAVVGQGSAPSINSNWFVSGGLHLKLGDGPTKGFITKYEVPEAETTTTGGASDGNVTVWAQVAAQRELNIEAELETSEGNRTVRLVQSLSYSNSQLYADEGWLQWANQTTVGTITSTHGGRQRLRDAFEYPLALFSNYSLYEMQYGAYGSSINQTHRRSLTAPFASMKILQSVQHAVGEIGMDDWPGLRHAINGTGATEQTFAYRDARGETYFRDAATRNDGWVRDAVWGTLAGANPAVPPEQIYSAEGFLRTITL</sequence>
<organism evidence="3 4">
    <name type="scientific">Schizophyllum amplum</name>
    <dbReference type="NCBI Taxonomy" id="97359"/>
    <lineage>
        <taxon>Eukaryota</taxon>
        <taxon>Fungi</taxon>
        <taxon>Dikarya</taxon>
        <taxon>Basidiomycota</taxon>
        <taxon>Agaricomycotina</taxon>
        <taxon>Agaricomycetes</taxon>
        <taxon>Agaricomycetidae</taxon>
        <taxon>Agaricales</taxon>
        <taxon>Schizophyllaceae</taxon>
        <taxon>Schizophyllum</taxon>
    </lineage>
</organism>
<accession>A0A550CCD9</accession>
<keyword evidence="4" id="KW-1185">Reference proteome</keyword>
<proteinExistence type="predicted"/>
<feature type="chain" id="PRO_5022161983" evidence="1">
    <location>
        <begin position="21"/>
        <end position="619"/>
    </location>
</feature>
<dbReference type="OrthoDB" id="1612078at2759"/>
<dbReference type="AlphaFoldDB" id="A0A550CCD9"/>
<dbReference type="Pfam" id="PF12222">
    <property type="entry name" value="PNGaseA"/>
    <property type="match status" value="1"/>
</dbReference>
<evidence type="ECO:0000259" key="2">
    <source>
        <dbReference type="Pfam" id="PF12222"/>
    </source>
</evidence>
<evidence type="ECO:0000313" key="4">
    <source>
        <dbReference type="Proteomes" id="UP000320762"/>
    </source>
</evidence>
<evidence type="ECO:0000256" key="1">
    <source>
        <dbReference type="SAM" id="SignalP"/>
    </source>
</evidence>
<keyword evidence="1" id="KW-0732">Signal</keyword>